<sequence length="178" mass="20605">MVQNLMYYYTYEEVKQLRDVRVKSKAHPSTQCSALVWLARVLQKFRFINQQEYTPLFRQLLYSVSKDDLTKVHVTSLLGKHQIHEQHKSQVRLLAEYELMSYLNPHKWKQFAISPYRFRGLLSPSVQTNSSIWIENNVPSAPFFRPSADHGPPSVFTNTTEIDVWSTAGLTTPTGTGE</sequence>
<dbReference type="HOGENOM" id="CLU_1512113_0_0_1"/>
<accession>E9HE46</accession>
<evidence type="ECO:0000313" key="1">
    <source>
        <dbReference type="EMBL" id="EFX69994.1"/>
    </source>
</evidence>
<evidence type="ECO:0000313" key="2">
    <source>
        <dbReference type="Proteomes" id="UP000000305"/>
    </source>
</evidence>
<keyword evidence="2" id="KW-1185">Reference proteome</keyword>
<proteinExistence type="predicted"/>
<reference evidence="1 2" key="1">
    <citation type="journal article" date="2011" name="Science">
        <title>The ecoresponsive genome of Daphnia pulex.</title>
        <authorList>
            <person name="Colbourne J.K."/>
            <person name="Pfrender M.E."/>
            <person name="Gilbert D."/>
            <person name="Thomas W.K."/>
            <person name="Tucker A."/>
            <person name="Oakley T.H."/>
            <person name="Tokishita S."/>
            <person name="Aerts A."/>
            <person name="Arnold G.J."/>
            <person name="Basu M.K."/>
            <person name="Bauer D.J."/>
            <person name="Caceres C.E."/>
            <person name="Carmel L."/>
            <person name="Casola C."/>
            <person name="Choi J.H."/>
            <person name="Detter J.C."/>
            <person name="Dong Q."/>
            <person name="Dusheyko S."/>
            <person name="Eads B.D."/>
            <person name="Frohlich T."/>
            <person name="Geiler-Samerotte K.A."/>
            <person name="Gerlach D."/>
            <person name="Hatcher P."/>
            <person name="Jogdeo S."/>
            <person name="Krijgsveld J."/>
            <person name="Kriventseva E.V."/>
            <person name="Kultz D."/>
            <person name="Laforsch C."/>
            <person name="Lindquist E."/>
            <person name="Lopez J."/>
            <person name="Manak J.R."/>
            <person name="Muller J."/>
            <person name="Pangilinan J."/>
            <person name="Patwardhan R.P."/>
            <person name="Pitluck S."/>
            <person name="Pritham E.J."/>
            <person name="Rechtsteiner A."/>
            <person name="Rho M."/>
            <person name="Rogozin I.B."/>
            <person name="Sakarya O."/>
            <person name="Salamov A."/>
            <person name="Schaack S."/>
            <person name="Shapiro H."/>
            <person name="Shiga Y."/>
            <person name="Skalitzky C."/>
            <person name="Smith Z."/>
            <person name="Souvorov A."/>
            <person name="Sung W."/>
            <person name="Tang Z."/>
            <person name="Tsuchiya D."/>
            <person name="Tu H."/>
            <person name="Vos H."/>
            <person name="Wang M."/>
            <person name="Wolf Y.I."/>
            <person name="Yamagata H."/>
            <person name="Yamada T."/>
            <person name="Ye Y."/>
            <person name="Shaw J.R."/>
            <person name="Andrews J."/>
            <person name="Crease T.J."/>
            <person name="Tang H."/>
            <person name="Lucas S.M."/>
            <person name="Robertson H.M."/>
            <person name="Bork P."/>
            <person name="Koonin E.V."/>
            <person name="Zdobnov E.M."/>
            <person name="Grigoriev I.V."/>
            <person name="Lynch M."/>
            <person name="Boore J.L."/>
        </authorList>
    </citation>
    <scope>NUCLEOTIDE SEQUENCE [LARGE SCALE GENOMIC DNA]</scope>
</reference>
<dbReference type="AlphaFoldDB" id="E9HE46"/>
<dbReference type="EMBL" id="GL732627">
    <property type="protein sequence ID" value="EFX69994.1"/>
    <property type="molecule type" value="Genomic_DNA"/>
</dbReference>
<dbReference type="Proteomes" id="UP000000305">
    <property type="component" value="Unassembled WGS sequence"/>
</dbReference>
<dbReference type="InParanoid" id="E9HE46"/>
<dbReference type="KEGG" id="dpx:DAPPUDRAFT_328580"/>
<gene>
    <name evidence="1" type="ORF">DAPPUDRAFT_328580</name>
</gene>
<organism evidence="1 2">
    <name type="scientific">Daphnia pulex</name>
    <name type="common">Water flea</name>
    <dbReference type="NCBI Taxonomy" id="6669"/>
    <lineage>
        <taxon>Eukaryota</taxon>
        <taxon>Metazoa</taxon>
        <taxon>Ecdysozoa</taxon>
        <taxon>Arthropoda</taxon>
        <taxon>Crustacea</taxon>
        <taxon>Branchiopoda</taxon>
        <taxon>Diplostraca</taxon>
        <taxon>Cladocera</taxon>
        <taxon>Anomopoda</taxon>
        <taxon>Daphniidae</taxon>
        <taxon>Daphnia</taxon>
    </lineage>
</organism>
<name>E9HE46_DAPPU</name>
<protein>
    <submittedName>
        <fullName evidence="1">Uncharacterized protein</fullName>
    </submittedName>
</protein>